<dbReference type="Gene3D" id="3.10.10.10">
    <property type="entry name" value="HIV Type 1 Reverse Transcriptase, subunit A, domain 1"/>
    <property type="match status" value="1"/>
</dbReference>
<evidence type="ECO:0000256" key="1">
    <source>
        <dbReference type="ARBA" id="ARBA00022670"/>
    </source>
</evidence>
<keyword evidence="5" id="KW-0255">Endonuclease</keyword>
<dbReference type="GO" id="GO:0006508">
    <property type="term" value="P:proteolysis"/>
    <property type="evidence" value="ECO:0007669"/>
    <property type="project" value="UniProtKB-KW"/>
</dbReference>
<dbReference type="InterPro" id="IPR053134">
    <property type="entry name" value="RNA-dir_DNA_polymerase"/>
</dbReference>
<dbReference type="PROSITE" id="PS50878">
    <property type="entry name" value="RT_POL"/>
    <property type="match status" value="1"/>
</dbReference>
<dbReference type="InterPro" id="IPR043502">
    <property type="entry name" value="DNA/RNA_pol_sf"/>
</dbReference>
<organism evidence="9 10">
    <name type="scientific">Triticum urartu</name>
    <name type="common">Red wild einkorn</name>
    <name type="synonym">Crithodium urartu</name>
    <dbReference type="NCBI Taxonomy" id="4572"/>
    <lineage>
        <taxon>Eukaryota</taxon>
        <taxon>Viridiplantae</taxon>
        <taxon>Streptophyta</taxon>
        <taxon>Embryophyta</taxon>
        <taxon>Tracheophyta</taxon>
        <taxon>Spermatophyta</taxon>
        <taxon>Magnoliopsida</taxon>
        <taxon>Liliopsida</taxon>
        <taxon>Poales</taxon>
        <taxon>Poaceae</taxon>
        <taxon>BOP clade</taxon>
        <taxon>Pooideae</taxon>
        <taxon>Triticodae</taxon>
        <taxon>Triticeae</taxon>
        <taxon>Triticinae</taxon>
        <taxon>Triticum</taxon>
    </lineage>
</organism>
<evidence type="ECO:0000313" key="9">
    <source>
        <dbReference type="EnsemblPlants" id="TuG1812G0600003057.01.T01.cds401046"/>
    </source>
</evidence>
<keyword evidence="7" id="KW-0695">RNA-directed DNA polymerase</keyword>
<dbReference type="GO" id="GO:0008233">
    <property type="term" value="F:peptidase activity"/>
    <property type="evidence" value="ECO:0007669"/>
    <property type="project" value="UniProtKB-KW"/>
</dbReference>
<keyword evidence="6" id="KW-0378">Hydrolase</keyword>
<dbReference type="FunFam" id="3.10.10.10:FF:000007">
    <property type="entry name" value="Retrovirus-related Pol polyprotein from transposon 17.6-like Protein"/>
    <property type="match status" value="1"/>
</dbReference>
<dbReference type="Gramene" id="TuG1812G0600003057.01.T01">
    <property type="protein sequence ID" value="TuG1812G0600003057.01.T01.cds401046"/>
    <property type="gene ID" value="TuG1812G0600003057.01"/>
</dbReference>
<dbReference type="PANTHER" id="PTHR24559:SF444">
    <property type="entry name" value="REVERSE TRANSCRIPTASE DOMAIN-CONTAINING PROTEIN"/>
    <property type="match status" value="1"/>
</dbReference>
<dbReference type="Pfam" id="PF00078">
    <property type="entry name" value="RVT_1"/>
    <property type="match status" value="1"/>
</dbReference>
<proteinExistence type="predicted"/>
<dbReference type="InterPro" id="IPR000477">
    <property type="entry name" value="RT_dom"/>
</dbReference>
<evidence type="ECO:0000256" key="3">
    <source>
        <dbReference type="ARBA" id="ARBA00022695"/>
    </source>
</evidence>
<evidence type="ECO:0000313" key="10">
    <source>
        <dbReference type="Proteomes" id="UP000015106"/>
    </source>
</evidence>
<reference evidence="9" key="2">
    <citation type="submission" date="2018-03" db="EMBL/GenBank/DDBJ databases">
        <title>The Triticum urartu genome reveals the dynamic nature of wheat genome evolution.</title>
        <authorList>
            <person name="Ling H."/>
            <person name="Ma B."/>
            <person name="Shi X."/>
            <person name="Liu H."/>
            <person name="Dong L."/>
            <person name="Sun H."/>
            <person name="Cao Y."/>
            <person name="Gao Q."/>
            <person name="Zheng S."/>
            <person name="Li Y."/>
            <person name="Yu Y."/>
            <person name="Du H."/>
            <person name="Qi M."/>
            <person name="Li Y."/>
            <person name="Yu H."/>
            <person name="Cui Y."/>
            <person name="Wang N."/>
            <person name="Chen C."/>
            <person name="Wu H."/>
            <person name="Zhao Y."/>
            <person name="Zhang J."/>
            <person name="Li Y."/>
            <person name="Zhou W."/>
            <person name="Zhang B."/>
            <person name="Hu W."/>
            <person name="Eijk M."/>
            <person name="Tang J."/>
            <person name="Witsenboer H."/>
            <person name="Zhao S."/>
            <person name="Li Z."/>
            <person name="Zhang A."/>
            <person name="Wang D."/>
            <person name="Liang C."/>
        </authorList>
    </citation>
    <scope>NUCLEOTIDE SEQUENCE [LARGE SCALE GENOMIC DNA]</scope>
    <source>
        <strain evidence="9">cv. G1812</strain>
    </source>
</reference>
<reference evidence="10" key="1">
    <citation type="journal article" date="2013" name="Nature">
        <title>Draft genome of the wheat A-genome progenitor Triticum urartu.</title>
        <authorList>
            <person name="Ling H.Q."/>
            <person name="Zhao S."/>
            <person name="Liu D."/>
            <person name="Wang J."/>
            <person name="Sun H."/>
            <person name="Zhang C."/>
            <person name="Fan H."/>
            <person name="Li D."/>
            <person name="Dong L."/>
            <person name="Tao Y."/>
            <person name="Gao C."/>
            <person name="Wu H."/>
            <person name="Li Y."/>
            <person name="Cui Y."/>
            <person name="Guo X."/>
            <person name="Zheng S."/>
            <person name="Wang B."/>
            <person name="Yu K."/>
            <person name="Liang Q."/>
            <person name="Yang W."/>
            <person name="Lou X."/>
            <person name="Chen J."/>
            <person name="Feng M."/>
            <person name="Jian J."/>
            <person name="Zhang X."/>
            <person name="Luo G."/>
            <person name="Jiang Y."/>
            <person name="Liu J."/>
            <person name="Wang Z."/>
            <person name="Sha Y."/>
            <person name="Zhang B."/>
            <person name="Wu H."/>
            <person name="Tang D."/>
            <person name="Shen Q."/>
            <person name="Xue P."/>
            <person name="Zou S."/>
            <person name="Wang X."/>
            <person name="Liu X."/>
            <person name="Wang F."/>
            <person name="Yang Y."/>
            <person name="An X."/>
            <person name="Dong Z."/>
            <person name="Zhang K."/>
            <person name="Zhang X."/>
            <person name="Luo M.C."/>
            <person name="Dvorak J."/>
            <person name="Tong Y."/>
            <person name="Wang J."/>
            <person name="Yang H."/>
            <person name="Li Z."/>
            <person name="Wang D."/>
            <person name="Zhang A."/>
            <person name="Wang J."/>
        </authorList>
    </citation>
    <scope>NUCLEOTIDE SEQUENCE</scope>
    <source>
        <strain evidence="10">cv. G1812</strain>
    </source>
</reference>
<keyword evidence="1" id="KW-0645">Protease</keyword>
<evidence type="ECO:0000259" key="8">
    <source>
        <dbReference type="PROSITE" id="PS50878"/>
    </source>
</evidence>
<evidence type="ECO:0000256" key="6">
    <source>
        <dbReference type="ARBA" id="ARBA00022801"/>
    </source>
</evidence>
<sequence length="181" mass="21175">MPPLRECDHAIPLKAGTDPPRVRPYRVPHQQKAEMEKQIRELLDASVIRQSESPYATPAILVKKKDGTWRLCIDYRKLNAQTIKNKFPIPVIEDLFDELHEAEYFTKLDLRAGYHQVRMKAEDIHKIAFITYFGHFEYLVMPFGLTNAPATFQALMNKVFAKYLRKFILVFFDDILIFSKS</sequence>
<dbReference type="GO" id="GO:0003964">
    <property type="term" value="F:RNA-directed DNA polymerase activity"/>
    <property type="evidence" value="ECO:0007669"/>
    <property type="project" value="UniProtKB-KW"/>
</dbReference>
<reference evidence="9" key="3">
    <citation type="submission" date="2022-06" db="UniProtKB">
        <authorList>
            <consortium name="EnsemblPlants"/>
        </authorList>
    </citation>
    <scope>IDENTIFICATION</scope>
</reference>
<feature type="domain" description="Reverse transcriptase" evidence="8">
    <location>
        <begin position="43"/>
        <end position="181"/>
    </location>
</feature>
<evidence type="ECO:0000256" key="5">
    <source>
        <dbReference type="ARBA" id="ARBA00022759"/>
    </source>
</evidence>
<keyword evidence="2" id="KW-0808">Transferase</keyword>
<dbReference type="InterPro" id="IPR043128">
    <property type="entry name" value="Rev_trsase/Diguanyl_cyclase"/>
</dbReference>
<name>A0A8R7UXQ1_TRIUA</name>
<keyword evidence="4" id="KW-0540">Nuclease</keyword>
<evidence type="ECO:0000256" key="4">
    <source>
        <dbReference type="ARBA" id="ARBA00022722"/>
    </source>
</evidence>
<dbReference type="Proteomes" id="UP000015106">
    <property type="component" value="Chromosome 6"/>
</dbReference>
<keyword evidence="10" id="KW-1185">Reference proteome</keyword>
<dbReference type="Gene3D" id="3.30.70.270">
    <property type="match status" value="1"/>
</dbReference>
<dbReference type="GO" id="GO:0004519">
    <property type="term" value="F:endonuclease activity"/>
    <property type="evidence" value="ECO:0007669"/>
    <property type="project" value="UniProtKB-KW"/>
</dbReference>
<accession>A0A8R7UXQ1</accession>
<keyword evidence="3" id="KW-0548">Nucleotidyltransferase</keyword>
<dbReference type="AlphaFoldDB" id="A0A8R7UXQ1"/>
<evidence type="ECO:0000256" key="2">
    <source>
        <dbReference type="ARBA" id="ARBA00022679"/>
    </source>
</evidence>
<dbReference type="EnsemblPlants" id="TuG1812G0600003057.01.T01">
    <property type="protein sequence ID" value="TuG1812G0600003057.01.T01.cds401046"/>
    <property type="gene ID" value="TuG1812G0600003057.01"/>
</dbReference>
<dbReference type="SUPFAM" id="SSF56672">
    <property type="entry name" value="DNA/RNA polymerases"/>
    <property type="match status" value="1"/>
</dbReference>
<dbReference type="CDD" id="cd01647">
    <property type="entry name" value="RT_LTR"/>
    <property type="match status" value="1"/>
</dbReference>
<protein>
    <recommendedName>
        <fullName evidence="8">Reverse transcriptase domain-containing protein</fullName>
    </recommendedName>
</protein>
<dbReference type="PANTHER" id="PTHR24559">
    <property type="entry name" value="TRANSPOSON TY3-I GAG-POL POLYPROTEIN"/>
    <property type="match status" value="1"/>
</dbReference>
<evidence type="ECO:0000256" key="7">
    <source>
        <dbReference type="ARBA" id="ARBA00022918"/>
    </source>
</evidence>